<evidence type="ECO:0000256" key="6">
    <source>
        <dbReference type="ARBA" id="ARBA00031924"/>
    </source>
</evidence>
<evidence type="ECO:0000256" key="7">
    <source>
        <dbReference type="ARBA" id="ARBA00039150"/>
    </source>
</evidence>
<comment type="similarity">
    <text evidence="2">Belongs to the AB hydrolase superfamily. LDAH family.</text>
</comment>
<proteinExistence type="inferred from homology"/>
<protein>
    <recommendedName>
        <fullName evidence="3">Lipid droplet-associated hydrolase</fullName>
        <ecNumber evidence="7">3.1.1.13</ecNumber>
    </recommendedName>
    <alternativeName>
        <fullName evidence="6">Lipid droplet-associated serine hydrolase</fullName>
    </alternativeName>
</protein>
<evidence type="ECO:0000256" key="1">
    <source>
        <dbReference type="ARBA" id="ARBA00004502"/>
    </source>
</evidence>
<dbReference type="SUPFAM" id="SSF53474">
    <property type="entry name" value="alpha/beta-Hydrolases"/>
    <property type="match status" value="1"/>
</dbReference>
<keyword evidence="10" id="KW-1185">Reference proteome</keyword>
<dbReference type="PANTHER" id="PTHR13390:SF0">
    <property type="entry name" value="LIPID DROPLET-ASSOCIATED HYDROLASE"/>
    <property type="match status" value="1"/>
</dbReference>
<gene>
    <name evidence="9" type="primary">LDAH</name>
    <name evidence="9" type="ORF">CEXT_244811</name>
</gene>
<evidence type="ECO:0000256" key="2">
    <source>
        <dbReference type="ARBA" id="ARBA00008300"/>
    </source>
</evidence>
<evidence type="ECO:0000313" key="9">
    <source>
        <dbReference type="EMBL" id="GIX79029.1"/>
    </source>
</evidence>
<dbReference type="Proteomes" id="UP001054945">
    <property type="component" value="Unassembled WGS sequence"/>
</dbReference>
<evidence type="ECO:0000256" key="8">
    <source>
        <dbReference type="ARBA" id="ARBA00049527"/>
    </source>
</evidence>
<sequence length="338" mass="39009">MIGSVLIIYSDQNLNSDLVKRKDIEIPYSQLMILQFLHQDFVTILNVPTHIVTCGRWLEEPLPDNDSGRYLIIFIPGLQRTIPIWGISHAGHVSAPPGCTVPKLQENGNLYSLEGQIHHKMAFINTYVPRDRRIILMGHSIGCYIVLELLKRLPHIQVIRCFLLFPTIERMSTTPQGQWVWPMLTYLRLPALISIYALSYLSPQVQCRLLEWYFKDRSVPECVLNASLNLFQPDCAKLCMHLARDELENVTTLDVDTIRENISRITFYYGANDNWCPYSYYQDLKEIFPQGDIRLCRNNFDHAFVLENSKEMGALVSGWILEEILGTSKDVHRNSLLV</sequence>
<dbReference type="Gene3D" id="3.40.50.1820">
    <property type="entry name" value="alpha/beta hydrolase"/>
    <property type="match status" value="1"/>
</dbReference>
<evidence type="ECO:0000256" key="3">
    <source>
        <dbReference type="ARBA" id="ARBA00019242"/>
    </source>
</evidence>
<comment type="caution">
    <text evidence="9">The sequence shown here is derived from an EMBL/GenBank/DDBJ whole genome shotgun (WGS) entry which is preliminary data.</text>
</comment>
<dbReference type="GO" id="GO:0005811">
    <property type="term" value="C:lipid droplet"/>
    <property type="evidence" value="ECO:0007669"/>
    <property type="project" value="UniProtKB-SubCell"/>
</dbReference>
<comment type="subcellular location">
    <subcellularLocation>
        <location evidence="1">Lipid droplet</location>
    </subcellularLocation>
</comment>
<keyword evidence="4" id="KW-0551">Lipid droplet</keyword>
<keyword evidence="5 9" id="KW-0378">Hydrolase</keyword>
<accession>A0AAV4N2R5</accession>
<dbReference type="InterPro" id="IPR029058">
    <property type="entry name" value="AB_hydrolase_fold"/>
</dbReference>
<name>A0AAV4N2R5_CAEEX</name>
<evidence type="ECO:0000256" key="4">
    <source>
        <dbReference type="ARBA" id="ARBA00022677"/>
    </source>
</evidence>
<dbReference type="PANTHER" id="PTHR13390">
    <property type="entry name" value="LIPASE"/>
    <property type="match status" value="1"/>
</dbReference>
<reference evidence="9 10" key="1">
    <citation type="submission" date="2021-06" db="EMBL/GenBank/DDBJ databases">
        <title>Caerostris extrusa draft genome.</title>
        <authorList>
            <person name="Kono N."/>
            <person name="Arakawa K."/>
        </authorList>
    </citation>
    <scope>NUCLEOTIDE SEQUENCE [LARGE SCALE GENOMIC DNA]</scope>
</reference>
<dbReference type="EMBL" id="BPLR01020458">
    <property type="protein sequence ID" value="GIX79029.1"/>
    <property type="molecule type" value="Genomic_DNA"/>
</dbReference>
<dbReference type="GO" id="GO:0004771">
    <property type="term" value="F:sterol ester esterase activity"/>
    <property type="evidence" value="ECO:0007669"/>
    <property type="project" value="UniProtKB-EC"/>
</dbReference>
<dbReference type="AlphaFoldDB" id="A0AAV4N2R5"/>
<evidence type="ECO:0000256" key="5">
    <source>
        <dbReference type="ARBA" id="ARBA00022801"/>
    </source>
</evidence>
<evidence type="ECO:0000313" key="10">
    <source>
        <dbReference type="Proteomes" id="UP001054945"/>
    </source>
</evidence>
<dbReference type="Pfam" id="PF10230">
    <property type="entry name" value="LIDHydrolase"/>
    <property type="match status" value="1"/>
</dbReference>
<dbReference type="EC" id="3.1.1.13" evidence="7"/>
<dbReference type="InterPro" id="IPR019363">
    <property type="entry name" value="LDAH"/>
</dbReference>
<dbReference type="GO" id="GO:0019915">
    <property type="term" value="P:lipid storage"/>
    <property type="evidence" value="ECO:0007669"/>
    <property type="project" value="InterPro"/>
</dbReference>
<comment type="catalytic activity">
    <reaction evidence="8">
        <text>a cholesterol ester + H2O = cholesterol + a fatty acid + H(+)</text>
        <dbReference type="Rhea" id="RHEA:36403"/>
        <dbReference type="ChEBI" id="CHEBI:15377"/>
        <dbReference type="ChEBI" id="CHEBI:15378"/>
        <dbReference type="ChEBI" id="CHEBI:16113"/>
        <dbReference type="ChEBI" id="CHEBI:17002"/>
        <dbReference type="ChEBI" id="CHEBI:28868"/>
        <dbReference type="EC" id="3.1.1.13"/>
    </reaction>
    <physiologicalReaction direction="left-to-right" evidence="8">
        <dbReference type="Rhea" id="RHEA:36404"/>
    </physiologicalReaction>
</comment>
<organism evidence="9 10">
    <name type="scientific">Caerostris extrusa</name>
    <name type="common">Bark spider</name>
    <name type="synonym">Caerostris bankana</name>
    <dbReference type="NCBI Taxonomy" id="172846"/>
    <lineage>
        <taxon>Eukaryota</taxon>
        <taxon>Metazoa</taxon>
        <taxon>Ecdysozoa</taxon>
        <taxon>Arthropoda</taxon>
        <taxon>Chelicerata</taxon>
        <taxon>Arachnida</taxon>
        <taxon>Araneae</taxon>
        <taxon>Araneomorphae</taxon>
        <taxon>Entelegynae</taxon>
        <taxon>Araneoidea</taxon>
        <taxon>Araneidae</taxon>
        <taxon>Caerostris</taxon>
    </lineage>
</organism>